<keyword evidence="1" id="KW-0597">Phosphoprotein</keyword>
<dbReference type="GO" id="GO:0000976">
    <property type="term" value="F:transcription cis-regulatory region binding"/>
    <property type="evidence" value="ECO:0007669"/>
    <property type="project" value="TreeGrafter"/>
</dbReference>
<dbReference type="SMART" id="SM00448">
    <property type="entry name" value="REC"/>
    <property type="match status" value="1"/>
</dbReference>
<comment type="caution">
    <text evidence="10">The sequence shown here is derived from an EMBL/GenBank/DDBJ whole genome shotgun (WGS) entry which is preliminary data.</text>
</comment>
<keyword evidence="4 7" id="KW-0238">DNA-binding</keyword>
<dbReference type="Pfam" id="PF00486">
    <property type="entry name" value="Trans_reg_C"/>
    <property type="match status" value="1"/>
</dbReference>
<evidence type="ECO:0000259" key="9">
    <source>
        <dbReference type="PROSITE" id="PS51755"/>
    </source>
</evidence>
<dbReference type="InterPro" id="IPR001867">
    <property type="entry name" value="OmpR/PhoB-type_DNA-bd"/>
</dbReference>
<dbReference type="SMART" id="SM00862">
    <property type="entry name" value="Trans_reg_C"/>
    <property type="match status" value="1"/>
</dbReference>
<dbReference type="PANTHER" id="PTHR48111">
    <property type="entry name" value="REGULATOR OF RPOS"/>
    <property type="match status" value="1"/>
</dbReference>
<evidence type="ECO:0000256" key="5">
    <source>
        <dbReference type="ARBA" id="ARBA00023163"/>
    </source>
</evidence>
<dbReference type="Pfam" id="PF00072">
    <property type="entry name" value="Response_reg"/>
    <property type="match status" value="1"/>
</dbReference>
<evidence type="ECO:0000256" key="2">
    <source>
        <dbReference type="ARBA" id="ARBA00023012"/>
    </source>
</evidence>
<dbReference type="Gene3D" id="1.10.10.10">
    <property type="entry name" value="Winged helix-like DNA-binding domain superfamily/Winged helix DNA-binding domain"/>
    <property type="match status" value="1"/>
</dbReference>
<dbReference type="InterPro" id="IPR001789">
    <property type="entry name" value="Sig_transdc_resp-reg_receiver"/>
</dbReference>
<dbReference type="InterPro" id="IPR036388">
    <property type="entry name" value="WH-like_DNA-bd_sf"/>
</dbReference>
<accession>A0A2T0SL53</accession>
<evidence type="ECO:0000256" key="4">
    <source>
        <dbReference type="ARBA" id="ARBA00023125"/>
    </source>
</evidence>
<dbReference type="GO" id="GO:0005829">
    <property type="term" value="C:cytosol"/>
    <property type="evidence" value="ECO:0007669"/>
    <property type="project" value="TreeGrafter"/>
</dbReference>
<dbReference type="Gene3D" id="3.40.50.2300">
    <property type="match status" value="1"/>
</dbReference>
<reference evidence="10 11" key="1">
    <citation type="submission" date="2018-03" db="EMBL/GenBank/DDBJ databases">
        <title>Genomic Encyclopedia of Archaeal and Bacterial Type Strains, Phase II (KMG-II): from individual species to whole genera.</title>
        <authorList>
            <person name="Goeker M."/>
        </authorList>
    </citation>
    <scope>NUCLEOTIDE SEQUENCE [LARGE SCALE GENOMIC DNA]</scope>
    <source>
        <strain evidence="10 11">DSM 28354</strain>
    </source>
</reference>
<feature type="domain" description="OmpR/PhoB-type" evidence="9">
    <location>
        <begin position="140"/>
        <end position="238"/>
    </location>
</feature>
<keyword evidence="11" id="KW-1185">Reference proteome</keyword>
<keyword evidence="2" id="KW-0902">Two-component regulatory system</keyword>
<evidence type="ECO:0000256" key="3">
    <source>
        <dbReference type="ARBA" id="ARBA00023015"/>
    </source>
</evidence>
<feature type="DNA-binding region" description="OmpR/PhoB-type" evidence="7">
    <location>
        <begin position="140"/>
        <end position="238"/>
    </location>
</feature>
<organism evidence="10 11">
    <name type="scientific">Spirosoma oryzae</name>
    <dbReference type="NCBI Taxonomy" id="1469603"/>
    <lineage>
        <taxon>Bacteria</taxon>
        <taxon>Pseudomonadati</taxon>
        <taxon>Bacteroidota</taxon>
        <taxon>Cytophagia</taxon>
        <taxon>Cytophagales</taxon>
        <taxon>Cytophagaceae</taxon>
        <taxon>Spirosoma</taxon>
    </lineage>
</organism>
<dbReference type="InterPro" id="IPR011006">
    <property type="entry name" value="CheY-like_superfamily"/>
</dbReference>
<protein>
    <submittedName>
        <fullName evidence="10">Two-component system copper resistance phosphate regulon response regulator CusR</fullName>
    </submittedName>
</protein>
<dbReference type="GO" id="GO:0006355">
    <property type="term" value="P:regulation of DNA-templated transcription"/>
    <property type="evidence" value="ECO:0007669"/>
    <property type="project" value="InterPro"/>
</dbReference>
<dbReference type="AlphaFoldDB" id="A0A2T0SL53"/>
<dbReference type="GO" id="GO:0032993">
    <property type="term" value="C:protein-DNA complex"/>
    <property type="evidence" value="ECO:0007669"/>
    <property type="project" value="TreeGrafter"/>
</dbReference>
<evidence type="ECO:0000313" key="10">
    <source>
        <dbReference type="EMBL" id="PRY34140.1"/>
    </source>
</evidence>
<dbReference type="PROSITE" id="PS51755">
    <property type="entry name" value="OMPR_PHOB"/>
    <property type="match status" value="1"/>
</dbReference>
<comment type="caution">
    <text evidence="6">Lacks conserved residue(s) required for the propagation of feature annotation.</text>
</comment>
<name>A0A2T0SL53_9BACT</name>
<evidence type="ECO:0000256" key="6">
    <source>
        <dbReference type="PROSITE-ProRule" id="PRU00169"/>
    </source>
</evidence>
<feature type="domain" description="Response regulatory" evidence="8">
    <location>
        <begin position="16"/>
        <end position="130"/>
    </location>
</feature>
<dbReference type="PANTHER" id="PTHR48111:SF1">
    <property type="entry name" value="TWO-COMPONENT RESPONSE REGULATOR ORR33"/>
    <property type="match status" value="1"/>
</dbReference>
<dbReference type="GO" id="GO:0000156">
    <property type="term" value="F:phosphorelay response regulator activity"/>
    <property type="evidence" value="ECO:0007669"/>
    <property type="project" value="TreeGrafter"/>
</dbReference>
<sequence length="240" mass="26829">MLIQTIRTEICSGPMKILLIEHDPAYRAFLQAVLNRPAYKVETATTGWTGIASALHARYDLLLLGAELPDLNGFELVQRLRQEGDITPVLMLSALTSAADKARGLYAGADDYMERPGEPDELLARIYALNRRRTGGLHAPTVISVANLELNVAEKVAYRANKRIRLTAREFQLLSFLVENAGRVVTKTQILEKVWDCSKDVKTNKVEVYINFLRKKIDHGFDQKLIQTAMGVGYLLSTSL</sequence>
<dbReference type="EMBL" id="PVTE01000018">
    <property type="protein sequence ID" value="PRY34140.1"/>
    <property type="molecule type" value="Genomic_DNA"/>
</dbReference>
<dbReference type="PROSITE" id="PS50110">
    <property type="entry name" value="RESPONSE_REGULATORY"/>
    <property type="match status" value="1"/>
</dbReference>
<dbReference type="SUPFAM" id="SSF52172">
    <property type="entry name" value="CheY-like"/>
    <property type="match status" value="1"/>
</dbReference>
<keyword evidence="5" id="KW-0804">Transcription</keyword>
<keyword evidence="3" id="KW-0805">Transcription regulation</keyword>
<dbReference type="InterPro" id="IPR039420">
    <property type="entry name" value="WalR-like"/>
</dbReference>
<evidence type="ECO:0000259" key="8">
    <source>
        <dbReference type="PROSITE" id="PS50110"/>
    </source>
</evidence>
<evidence type="ECO:0000313" key="11">
    <source>
        <dbReference type="Proteomes" id="UP000238375"/>
    </source>
</evidence>
<dbReference type="FunFam" id="1.10.10.10:FF:000005">
    <property type="entry name" value="Two-component system response regulator"/>
    <property type="match status" value="1"/>
</dbReference>
<evidence type="ECO:0000256" key="1">
    <source>
        <dbReference type="ARBA" id="ARBA00022553"/>
    </source>
</evidence>
<dbReference type="CDD" id="cd00383">
    <property type="entry name" value="trans_reg_C"/>
    <property type="match status" value="1"/>
</dbReference>
<gene>
    <name evidence="10" type="ORF">CLV58_11811</name>
</gene>
<dbReference type="Proteomes" id="UP000238375">
    <property type="component" value="Unassembled WGS sequence"/>
</dbReference>
<proteinExistence type="predicted"/>
<evidence type="ECO:0000256" key="7">
    <source>
        <dbReference type="PROSITE-ProRule" id="PRU01091"/>
    </source>
</evidence>